<name>A0A061QNT7_9CHLO</name>
<proteinExistence type="predicted"/>
<organism evidence="1">
    <name type="scientific">Tetraselmis sp. GSL018</name>
    <dbReference type="NCBI Taxonomy" id="582737"/>
    <lineage>
        <taxon>Eukaryota</taxon>
        <taxon>Viridiplantae</taxon>
        <taxon>Chlorophyta</taxon>
        <taxon>core chlorophytes</taxon>
        <taxon>Chlorodendrophyceae</taxon>
        <taxon>Chlorodendrales</taxon>
        <taxon>Chlorodendraceae</taxon>
        <taxon>Tetraselmis</taxon>
    </lineage>
</organism>
<dbReference type="AlphaFoldDB" id="A0A061QNT7"/>
<reference evidence="1" key="1">
    <citation type="submission" date="2014-05" db="EMBL/GenBank/DDBJ databases">
        <title>The transcriptome of the halophilic microalga Tetraselmis sp. GSL018 isolated from the Great Salt Lake, Utah.</title>
        <authorList>
            <person name="Jinkerson R.E."/>
            <person name="D'Adamo S."/>
            <person name="Posewitz M.C."/>
        </authorList>
    </citation>
    <scope>NUCLEOTIDE SEQUENCE</scope>
    <source>
        <strain evidence="1">GSL018</strain>
    </source>
</reference>
<dbReference type="EMBL" id="GBEZ01024697">
    <property type="protein sequence ID" value="JAC62317.1"/>
    <property type="molecule type" value="Transcribed_RNA"/>
</dbReference>
<protein>
    <submittedName>
        <fullName evidence="1">Uncharacterized protein</fullName>
    </submittedName>
</protein>
<gene>
    <name evidence="1" type="ORF">TSPGSL018_23680</name>
</gene>
<accession>A0A061QNT7</accession>
<feature type="non-terminal residue" evidence="1">
    <location>
        <position position="89"/>
    </location>
</feature>
<evidence type="ECO:0000313" key="1">
    <source>
        <dbReference type="EMBL" id="JAC62317.1"/>
    </source>
</evidence>
<sequence length="89" mass="10081">MQDPQHWKTASSCDEWQLATVERTTPNSPPRASLEVPTTRIYAHVTAETQIALAEPFGTKRNPLELHYQFSKPIAKPGDNAYLEVYPRS</sequence>